<dbReference type="Pfam" id="PF04326">
    <property type="entry name" value="SLFN_AlbA_2"/>
    <property type="match status" value="1"/>
</dbReference>
<feature type="domain" description="Schlafen AlbA-2" evidence="1">
    <location>
        <begin position="19"/>
        <end position="136"/>
    </location>
</feature>
<evidence type="ECO:0000259" key="1">
    <source>
        <dbReference type="Pfam" id="PF04326"/>
    </source>
</evidence>
<dbReference type="InterPro" id="IPR038461">
    <property type="entry name" value="Schlafen_AlbA_2_dom_sf"/>
</dbReference>
<dbReference type="PANTHER" id="PTHR30595:SF6">
    <property type="entry name" value="SCHLAFEN ALBA-2 DOMAIN-CONTAINING PROTEIN"/>
    <property type="match status" value="1"/>
</dbReference>
<name>A0A444J356_9BACT</name>
<dbReference type="PANTHER" id="PTHR30595">
    <property type="entry name" value="GLPR-RELATED TRANSCRIPTIONAL REPRESSOR"/>
    <property type="match status" value="1"/>
</dbReference>
<evidence type="ECO:0000313" key="3">
    <source>
        <dbReference type="Proteomes" id="UP000287853"/>
    </source>
</evidence>
<keyword evidence="2" id="KW-0547">Nucleotide-binding</keyword>
<dbReference type="InterPro" id="IPR007421">
    <property type="entry name" value="Schlafen_AlbA_2_dom"/>
</dbReference>
<proteinExistence type="predicted"/>
<gene>
    <name evidence="2" type="ORF">H206_01525</name>
</gene>
<dbReference type="Gene3D" id="3.30.565.60">
    <property type="match status" value="1"/>
</dbReference>
<organism evidence="2 3">
    <name type="scientific">Candidatus Electrothrix aarhusensis</name>
    <dbReference type="NCBI Taxonomy" id="1859131"/>
    <lineage>
        <taxon>Bacteria</taxon>
        <taxon>Pseudomonadati</taxon>
        <taxon>Thermodesulfobacteriota</taxon>
        <taxon>Desulfobulbia</taxon>
        <taxon>Desulfobulbales</taxon>
        <taxon>Desulfobulbaceae</taxon>
        <taxon>Candidatus Electrothrix</taxon>
    </lineage>
</organism>
<keyword evidence="2" id="KW-0347">Helicase</keyword>
<protein>
    <submittedName>
        <fullName evidence="2">ATP-dependent DNA helicase RecG</fullName>
        <ecNumber evidence="2">3.6.4.12</ecNumber>
    </submittedName>
</protein>
<reference evidence="2 3" key="1">
    <citation type="submission" date="2017-01" db="EMBL/GenBank/DDBJ databases">
        <title>The cable genome- insights into the physiology and evolution of filamentous bacteria capable of sulfide oxidation via long distance electron transfer.</title>
        <authorList>
            <person name="Schreiber L."/>
            <person name="Bjerg J.T."/>
            <person name="Boggild A."/>
            <person name="Van De Vossenberg J."/>
            <person name="Meysman F."/>
            <person name="Nielsen L.P."/>
            <person name="Schramm A."/>
            <person name="Kjeldsen K.U."/>
        </authorList>
    </citation>
    <scope>NUCLEOTIDE SEQUENCE [LARGE SCALE GENOMIC DNA]</scope>
    <source>
        <strain evidence="2">MCF</strain>
    </source>
</reference>
<dbReference type="GO" id="GO:0016787">
    <property type="term" value="F:hydrolase activity"/>
    <property type="evidence" value="ECO:0007669"/>
    <property type="project" value="UniProtKB-KW"/>
</dbReference>
<evidence type="ECO:0000313" key="2">
    <source>
        <dbReference type="EMBL" id="RWX47433.1"/>
    </source>
</evidence>
<keyword evidence="3" id="KW-1185">Reference proteome</keyword>
<dbReference type="Gene3D" id="3.30.950.30">
    <property type="entry name" value="Schlafen, AAA domain"/>
    <property type="match status" value="1"/>
</dbReference>
<comment type="caution">
    <text evidence="2">The sequence shown here is derived from an EMBL/GenBank/DDBJ whole genome shotgun (WGS) entry which is preliminary data.</text>
</comment>
<sequence>MNIKTIEQTEADDLSSREESHFFDRKSFLIKGAKVQKIAVAFANADGGEVIIGIADEKEESDPAKRWKGAPRIEDLNSHLQAVFEVTPSLDLKYEILKCESKPGYTLRILVEKSSEVHKTTDGTVYQRHGAQSLPIKDPQRITQLSFAKGATSFEDQTLKEIPAEQIAESKELTEFLSEYSPKTDPLEFCINQNLLDYKTWETKVSAALLFHPYPSAVIPRKCAVKITRYETKDDDPERDHLTEQITIEKALYPLIKETVQAVEKIMSSVKVWNSDGLKKLNYPPEAIWEVIVNALIHRDYSISDDTQIIIYNNRIEILSPGRLPGYVTVENILDARYARNSKIVRTLNRYKEAPNKDLGEGLNTTFQKMKEWGLKSPEIIEEGNYVKVTLPHIPLATPTEAILNFLKTNNTITNQQTRDITGIKSENLVKIEFYKLRDEGLLERVPGLKGPKSAWQLTSKGKLIDK</sequence>
<dbReference type="EC" id="3.6.4.12" evidence="2"/>
<dbReference type="GO" id="GO:0003678">
    <property type="term" value="F:DNA helicase activity"/>
    <property type="evidence" value="ECO:0007669"/>
    <property type="project" value="UniProtKB-EC"/>
</dbReference>
<dbReference type="InterPro" id="IPR038475">
    <property type="entry name" value="RecG_C_sf"/>
</dbReference>
<keyword evidence="2" id="KW-0067">ATP-binding</keyword>
<dbReference type="Pfam" id="PF13749">
    <property type="entry name" value="HATPase_c_4"/>
    <property type="match status" value="1"/>
</dbReference>
<accession>A0A444J356</accession>
<dbReference type="EMBL" id="MTKO01000034">
    <property type="protein sequence ID" value="RWX47433.1"/>
    <property type="molecule type" value="Genomic_DNA"/>
</dbReference>
<dbReference type="AlphaFoldDB" id="A0A444J356"/>
<dbReference type="Proteomes" id="UP000287853">
    <property type="component" value="Unassembled WGS sequence"/>
</dbReference>
<keyword evidence="2" id="KW-0378">Hydrolase</keyword>